<feature type="region of interest" description="Disordered" evidence="1">
    <location>
        <begin position="114"/>
        <end position="138"/>
    </location>
</feature>
<organism evidence="2">
    <name type="scientific">Oryza meridionalis</name>
    <dbReference type="NCBI Taxonomy" id="40149"/>
    <lineage>
        <taxon>Eukaryota</taxon>
        <taxon>Viridiplantae</taxon>
        <taxon>Streptophyta</taxon>
        <taxon>Embryophyta</taxon>
        <taxon>Tracheophyta</taxon>
        <taxon>Spermatophyta</taxon>
        <taxon>Magnoliopsida</taxon>
        <taxon>Liliopsida</taxon>
        <taxon>Poales</taxon>
        <taxon>Poaceae</taxon>
        <taxon>BOP clade</taxon>
        <taxon>Oryzoideae</taxon>
        <taxon>Oryzeae</taxon>
        <taxon>Oryzinae</taxon>
        <taxon>Oryza</taxon>
    </lineage>
</organism>
<dbReference type="HOGENOM" id="CLU_1605304_0_0_1"/>
<name>A0A0E0CIV9_9ORYZ</name>
<reference evidence="2" key="1">
    <citation type="submission" date="2015-04" db="UniProtKB">
        <authorList>
            <consortium name="EnsemblPlants"/>
        </authorList>
    </citation>
    <scope>IDENTIFICATION</scope>
</reference>
<keyword evidence="3" id="KW-1185">Reference proteome</keyword>
<accession>A0A0E0CIV9</accession>
<dbReference type="AlphaFoldDB" id="A0A0E0CIV9"/>
<evidence type="ECO:0000313" key="3">
    <source>
        <dbReference type="Proteomes" id="UP000008021"/>
    </source>
</evidence>
<reference evidence="2" key="2">
    <citation type="submission" date="2018-05" db="EMBL/GenBank/DDBJ databases">
        <title>OmerRS3 (Oryza meridionalis Reference Sequence Version 3).</title>
        <authorList>
            <person name="Zhang J."/>
            <person name="Kudrna D."/>
            <person name="Lee S."/>
            <person name="Talag J."/>
            <person name="Welchert J."/>
            <person name="Wing R.A."/>
        </authorList>
    </citation>
    <scope>NUCLEOTIDE SEQUENCE [LARGE SCALE GENOMIC DNA]</scope>
    <source>
        <strain evidence="2">cv. OR44</strain>
    </source>
</reference>
<dbReference type="Proteomes" id="UP000008021">
    <property type="component" value="Chromosome 2"/>
</dbReference>
<sequence length="166" mass="17924">MASSVSRAAGAAATMAKAGWRAVAQGFSPPFLDQASQISSPPALFSGLRTLGLRIFSQHQSYRMGQQGCGQVLQRLPCFLHSICHWRHKGISYHHQQLLRGNPEAPKIDVLERVRGSQSQGRAPQQGKRDRVGSAFDNTPYRTALPAAATAAAAAIPPVRSSVLRR</sequence>
<proteinExistence type="predicted"/>
<protein>
    <submittedName>
        <fullName evidence="2">Uncharacterized protein</fullName>
    </submittedName>
</protein>
<dbReference type="Gramene" id="OMERI02G12420.4">
    <property type="protein sequence ID" value="OMERI02G12420.4"/>
    <property type="gene ID" value="OMERI02G12420"/>
</dbReference>
<evidence type="ECO:0000313" key="2">
    <source>
        <dbReference type="EnsemblPlants" id="OMERI02G12420.4"/>
    </source>
</evidence>
<dbReference type="EnsemblPlants" id="OMERI02G12420.4">
    <property type="protein sequence ID" value="OMERI02G12420.4"/>
    <property type="gene ID" value="OMERI02G12420"/>
</dbReference>
<evidence type="ECO:0000256" key="1">
    <source>
        <dbReference type="SAM" id="MobiDB-lite"/>
    </source>
</evidence>